<dbReference type="AlphaFoldDB" id="A0A6M4H2L5"/>
<dbReference type="PANTHER" id="PTHR36922">
    <property type="entry name" value="BLL2446 PROTEIN"/>
    <property type="match status" value="1"/>
</dbReference>
<name>A0A6M4H2L5_9PROT</name>
<dbReference type="InterPro" id="IPR034660">
    <property type="entry name" value="DinB/YfiT-like"/>
</dbReference>
<dbReference type="Pfam" id="PF09351">
    <property type="entry name" value="DUF1993"/>
    <property type="match status" value="1"/>
</dbReference>
<dbReference type="PANTHER" id="PTHR36922:SF1">
    <property type="entry name" value="DUF1993 DOMAIN-CONTAINING PROTEIN"/>
    <property type="match status" value="1"/>
</dbReference>
<evidence type="ECO:0000313" key="2">
    <source>
        <dbReference type="Proteomes" id="UP000501534"/>
    </source>
</evidence>
<dbReference type="InterPro" id="IPR018531">
    <property type="entry name" value="DUF1993"/>
</dbReference>
<dbReference type="RefSeq" id="WP_171093941.1">
    <property type="nucleotide sequence ID" value="NZ_CP053069.1"/>
</dbReference>
<gene>
    <name evidence="1" type="ORF">DSM104443_03150</name>
</gene>
<evidence type="ECO:0008006" key="3">
    <source>
        <dbReference type="Google" id="ProtNLM"/>
    </source>
</evidence>
<sequence length="168" mass="18977">MTFPMYDASIPTFTRALGHLAGILQKAADHAAAKNIDPAVLIESRLYPDMFPLLKQVQRTTDIAKSGAARLAQTQPPSFEDNETTFPQLIERVRKTIAYLETLKPEQFEGADERMVTWQIGERTKTLRGISHLQQFVLPNFFFHETAAYAILRHNGVKLGKRDFLGGF</sequence>
<dbReference type="KEGG" id="uru:DSM104443_03150"/>
<proteinExistence type="predicted"/>
<dbReference type="Gene3D" id="1.20.120.450">
    <property type="entry name" value="dinb family like domain"/>
    <property type="match status" value="1"/>
</dbReference>
<organism evidence="1 2">
    <name type="scientific">Usitatibacter rugosus</name>
    <dbReference type="NCBI Taxonomy" id="2732067"/>
    <lineage>
        <taxon>Bacteria</taxon>
        <taxon>Pseudomonadati</taxon>
        <taxon>Pseudomonadota</taxon>
        <taxon>Betaproteobacteria</taxon>
        <taxon>Nitrosomonadales</taxon>
        <taxon>Usitatibacteraceae</taxon>
        <taxon>Usitatibacter</taxon>
    </lineage>
</organism>
<accession>A0A6M4H2L5</accession>
<dbReference type="SUPFAM" id="SSF109854">
    <property type="entry name" value="DinB/YfiT-like putative metalloenzymes"/>
    <property type="match status" value="1"/>
</dbReference>
<reference evidence="1 2" key="1">
    <citation type="submission" date="2020-04" db="EMBL/GenBank/DDBJ databases">
        <title>Usitatibacter rugosus gen. nov., sp. nov. and Usitatibacter palustris sp. nov., novel members of Usitatibacteraceae fam. nov. within the order Nitrosomonadales isolated from soil.</title>
        <authorList>
            <person name="Huber K.J."/>
            <person name="Neumann-Schaal M."/>
            <person name="Geppert A."/>
            <person name="Luckner M."/>
            <person name="Wanner G."/>
            <person name="Overmann J."/>
        </authorList>
    </citation>
    <scope>NUCLEOTIDE SEQUENCE [LARGE SCALE GENOMIC DNA]</scope>
    <source>
        <strain evidence="1 2">0125_3</strain>
    </source>
</reference>
<evidence type="ECO:0000313" key="1">
    <source>
        <dbReference type="EMBL" id="QJR12067.1"/>
    </source>
</evidence>
<keyword evidence="2" id="KW-1185">Reference proteome</keyword>
<protein>
    <recommendedName>
        <fullName evidence="3">DUF1993 domain-containing protein</fullName>
    </recommendedName>
</protein>
<dbReference type="Proteomes" id="UP000501534">
    <property type="component" value="Chromosome"/>
</dbReference>
<dbReference type="EMBL" id="CP053069">
    <property type="protein sequence ID" value="QJR12067.1"/>
    <property type="molecule type" value="Genomic_DNA"/>
</dbReference>